<dbReference type="EMBL" id="BTSY01000176">
    <property type="protein sequence ID" value="GMT37555.1"/>
    <property type="molecule type" value="Genomic_DNA"/>
</dbReference>
<evidence type="ECO:0000313" key="2">
    <source>
        <dbReference type="EMBL" id="GMT34815.1"/>
    </source>
</evidence>
<gene>
    <name evidence="2" type="ORF">PFISCL1PPCAC_26112</name>
    <name evidence="3" type="ORF">PFISCL1PPCAC_28852</name>
</gene>
<dbReference type="AlphaFoldDB" id="A0AAV5X381"/>
<comment type="caution">
    <text evidence="3">The sequence shown here is derived from an EMBL/GenBank/DDBJ whole genome shotgun (WGS) entry which is preliminary data.</text>
</comment>
<keyword evidence="4" id="KW-1185">Reference proteome</keyword>
<sequence length="79" mass="9071">SIEARTVVCTSVVDREGVVTSLFFLLPWPAGRMPLQQKLQYGQHLLQQHPQPRKQRRCGQHMQGRGCMSQHGMQQPQHP</sequence>
<name>A0AAV5X381_9BILA</name>
<feature type="non-terminal residue" evidence="3">
    <location>
        <position position="79"/>
    </location>
</feature>
<proteinExistence type="predicted"/>
<evidence type="ECO:0000313" key="3">
    <source>
        <dbReference type="EMBL" id="GMT37555.1"/>
    </source>
</evidence>
<feature type="non-terminal residue" evidence="3">
    <location>
        <position position="1"/>
    </location>
</feature>
<accession>A0AAV5X381</accession>
<protein>
    <submittedName>
        <fullName evidence="3">Uncharacterized protein</fullName>
    </submittedName>
</protein>
<dbReference type="EMBL" id="BTSY01000006">
    <property type="protein sequence ID" value="GMT34815.1"/>
    <property type="molecule type" value="Genomic_DNA"/>
</dbReference>
<evidence type="ECO:0000256" key="1">
    <source>
        <dbReference type="SAM" id="MobiDB-lite"/>
    </source>
</evidence>
<feature type="region of interest" description="Disordered" evidence="1">
    <location>
        <begin position="47"/>
        <end position="79"/>
    </location>
</feature>
<evidence type="ECO:0000313" key="4">
    <source>
        <dbReference type="Proteomes" id="UP001432322"/>
    </source>
</evidence>
<reference evidence="3" key="1">
    <citation type="submission" date="2023-10" db="EMBL/GenBank/DDBJ databases">
        <title>Genome assembly of Pristionchus species.</title>
        <authorList>
            <person name="Yoshida K."/>
            <person name="Sommer R.J."/>
        </authorList>
    </citation>
    <scope>NUCLEOTIDE SEQUENCE</scope>
    <source>
        <strain evidence="3">RS5133</strain>
    </source>
</reference>
<dbReference type="Proteomes" id="UP001432322">
    <property type="component" value="Unassembled WGS sequence"/>
</dbReference>
<organism evidence="3 4">
    <name type="scientific">Pristionchus fissidentatus</name>
    <dbReference type="NCBI Taxonomy" id="1538716"/>
    <lineage>
        <taxon>Eukaryota</taxon>
        <taxon>Metazoa</taxon>
        <taxon>Ecdysozoa</taxon>
        <taxon>Nematoda</taxon>
        <taxon>Chromadorea</taxon>
        <taxon>Rhabditida</taxon>
        <taxon>Rhabditina</taxon>
        <taxon>Diplogasteromorpha</taxon>
        <taxon>Diplogasteroidea</taxon>
        <taxon>Neodiplogasteridae</taxon>
        <taxon>Pristionchus</taxon>
    </lineage>
</organism>